<dbReference type="PANTHER" id="PTHR43011:SF1">
    <property type="entry name" value="IRON-SULFUR CLUSTER ASSEMBLY 2 HOMOLOG, MITOCHONDRIAL"/>
    <property type="match status" value="1"/>
</dbReference>
<organism evidence="2 3">
    <name type="scientific">Scytonema hofmannii FACHB-248</name>
    <dbReference type="NCBI Taxonomy" id="1842502"/>
    <lineage>
        <taxon>Bacteria</taxon>
        <taxon>Bacillati</taxon>
        <taxon>Cyanobacteriota</taxon>
        <taxon>Cyanophyceae</taxon>
        <taxon>Nostocales</taxon>
        <taxon>Scytonemataceae</taxon>
        <taxon>Scytonema</taxon>
    </lineage>
</organism>
<proteinExistence type="predicted"/>
<gene>
    <name evidence="2" type="ORF">H6G81_03160</name>
</gene>
<dbReference type="Pfam" id="PF01521">
    <property type="entry name" value="Fe-S_biosyn"/>
    <property type="match status" value="1"/>
</dbReference>
<comment type="caution">
    <text evidence="2">The sequence shown here is derived from an EMBL/GenBank/DDBJ whole genome shotgun (WGS) entry which is preliminary data.</text>
</comment>
<dbReference type="EMBL" id="JACJTA010000004">
    <property type="protein sequence ID" value="MBD2603553.1"/>
    <property type="molecule type" value="Genomic_DNA"/>
</dbReference>
<dbReference type="InterPro" id="IPR016092">
    <property type="entry name" value="ATAP"/>
</dbReference>
<dbReference type="InterPro" id="IPR000361">
    <property type="entry name" value="ATAP_core_dom"/>
</dbReference>
<dbReference type="PROSITE" id="PS01152">
    <property type="entry name" value="HESB"/>
    <property type="match status" value="1"/>
</dbReference>
<dbReference type="InterPro" id="IPR017870">
    <property type="entry name" value="FeS_cluster_insertion_CS"/>
</dbReference>
<dbReference type="PANTHER" id="PTHR43011">
    <property type="entry name" value="IRON-SULFUR CLUSTER ASSEMBLY 2 HOMOLOG, MITOCHONDRIAL"/>
    <property type="match status" value="1"/>
</dbReference>
<dbReference type="InterPro" id="IPR035903">
    <property type="entry name" value="HesB-like_dom_sf"/>
</dbReference>
<dbReference type="NCBIfam" id="TIGR00049">
    <property type="entry name" value="iron-sulfur cluster assembly accessory protein"/>
    <property type="match status" value="1"/>
</dbReference>
<accession>A0ABR8GLD7</accession>
<reference evidence="2 3" key="1">
    <citation type="journal article" date="2020" name="ISME J.">
        <title>Comparative genomics reveals insights into cyanobacterial evolution and habitat adaptation.</title>
        <authorList>
            <person name="Chen M.Y."/>
            <person name="Teng W.K."/>
            <person name="Zhao L."/>
            <person name="Hu C.X."/>
            <person name="Zhou Y.K."/>
            <person name="Han B.P."/>
            <person name="Song L.R."/>
            <person name="Shu W.S."/>
        </authorList>
    </citation>
    <scope>NUCLEOTIDE SEQUENCE [LARGE SCALE GENOMIC DNA]</scope>
    <source>
        <strain evidence="2 3">FACHB-248</strain>
    </source>
</reference>
<keyword evidence="3" id="KW-1185">Reference proteome</keyword>
<dbReference type="RefSeq" id="WP_029637439.1">
    <property type="nucleotide sequence ID" value="NZ_JACJTA010000004.1"/>
</dbReference>
<dbReference type="SUPFAM" id="SSF89360">
    <property type="entry name" value="HesB-like domain"/>
    <property type="match status" value="1"/>
</dbReference>
<evidence type="ECO:0000313" key="2">
    <source>
        <dbReference type="EMBL" id="MBD2603553.1"/>
    </source>
</evidence>
<sequence>MTVTLTEKAEFRLRTFLLGSTPDNNTVAVATKGVRLSVKDGGCSGYEYAIEITSKPQPDDLVISQGKVLLYVDAKSAPLLEGVVIDFIDGVMESGFKFTNPNATDNCSCGKSFKAGDCTPDGVPCS</sequence>
<protein>
    <submittedName>
        <fullName evidence="2">Iron-sulfur cluster assembly accessory protein</fullName>
    </submittedName>
</protein>
<dbReference type="Proteomes" id="UP000660380">
    <property type="component" value="Unassembled WGS sequence"/>
</dbReference>
<feature type="domain" description="Core" evidence="1">
    <location>
        <begin position="1"/>
        <end position="111"/>
    </location>
</feature>
<dbReference type="Gene3D" id="2.60.300.12">
    <property type="entry name" value="HesB-like domain"/>
    <property type="match status" value="1"/>
</dbReference>
<evidence type="ECO:0000313" key="3">
    <source>
        <dbReference type="Proteomes" id="UP000660380"/>
    </source>
</evidence>
<name>A0ABR8GLD7_9CYAN</name>
<evidence type="ECO:0000259" key="1">
    <source>
        <dbReference type="Pfam" id="PF01521"/>
    </source>
</evidence>